<feature type="signal peptide" evidence="2">
    <location>
        <begin position="1"/>
        <end position="26"/>
    </location>
</feature>
<feature type="region of interest" description="Disordered" evidence="1">
    <location>
        <begin position="159"/>
        <end position="180"/>
    </location>
</feature>
<comment type="caution">
    <text evidence="3">The sequence shown here is derived from an EMBL/GenBank/DDBJ whole genome shotgun (WGS) entry which is preliminary data.</text>
</comment>
<name>A0AAW9RIB9_9GAMM</name>
<proteinExistence type="predicted"/>
<dbReference type="Proteomes" id="UP001359886">
    <property type="component" value="Unassembled WGS sequence"/>
</dbReference>
<organism evidence="3 4">
    <name type="scientific">Elongatibacter sediminis</name>
    <dbReference type="NCBI Taxonomy" id="3119006"/>
    <lineage>
        <taxon>Bacteria</taxon>
        <taxon>Pseudomonadati</taxon>
        <taxon>Pseudomonadota</taxon>
        <taxon>Gammaproteobacteria</taxon>
        <taxon>Chromatiales</taxon>
        <taxon>Wenzhouxiangellaceae</taxon>
        <taxon>Elongatibacter</taxon>
    </lineage>
</organism>
<evidence type="ECO:0000256" key="2">
    <source>
        <dbReference type="SAM" id="SignalP"/>
    </source>
</evidence>
<feature type="chain" id="PRO_5043623045" evidence="2">
    <location>
        <begin position="27"/>
        <end position="180"/>
    </location>
</feature>
<dbReference type="EMBL" id="JAZHOG010000005">
    <property type="protein sequence ID" value="MEJ8567828.1"/>
    <property type="molecule type" value="Genomic_DNA"/>
</dbReference>
<evidence type="ECO:0000313" key="4">
    <source>
        <dbReference type="Proteomes" id="UP001359886"/>
    </source>
</evidence>
<reference evidence="3 4" key="1">
    <citation type="submission" date="2024-02" db="EMBL/GenBank/DDBJ databases">
        <title>A novel Wenzhouxiangellaceae bacterium, isolated from coastal sediments.</title>
        <authorList>
            <person name="Du Z.-J."/>
            <person name="Ye Y.-Q."/>
            <person name="Zhang X.-Y."/>
        </authorList>
    </citation>
    <scope>NUCLEOTIDE SEQUENCE [LARGE SCALE GENOMIC DNA]</scope>
    <source>
        <strain evidence="3 4">CH-27</strain>
    </source>
</reference>
<accession>A0AAW9RIB9</accession>
<evidence type="ECO:0000313" key="3">
    <source>
        <dbReference type="EMBL" id="MEJ8567828.1"/>
    </source>
</evidence>
<gene>
    <name evidence="3" type="ORF">V3330_09350</name>
</gene>
<protein>
    <submittedName>
        <fullName evidence="3">Uncharacterized protein</fullName>
    </submittedName>
</protein>
<dbReference type="RefSeq" id="WP_354695150.1">
    <property type="nucleotide sequence ID" value="NZ_JAZHOG010000005.1"/>
</dbReference>
<evidence type="ECO:0000256" key="1">
    <source>
        <dbReference type="SAM" id="MobiDB-lite"/>
    </source>
</evidence>
<dbReference type="AlphaFoldDB" id="A0AAW9RIB9"/>
<keyword evidence="2" id="KW-0732">Signal</keyword>
<sequence length="180" mass="19388">MLKQGSSGVRPGLLALALFGLAGASAAEGADKQIDLTVVSGETSYKLEFLNSECADRPDEKGCIEADHGNSPVLKWELDRASKADWMLTRLQFSPDGDHWGEPGHPLQDCTMEAFALETEDRDTGIASTAMVTANGRKLQIRDRNEAPCSTHYRLYAMPRAGGPEIDSDPVIDNRGGGNP</sequence>
<keyword evidence="4" id="KW-1185">Reference proteome</keyword>